<dbReference type="InterPro" id="IPR036465">
    <property type="entry name" value="vWFA_dom_sf"/>
</dbReference>
<dbReference type="CDD" id="cd00198">
    <property type="entry name" value="vWFA"/>
    <property type="match status" value="1"/>
</dbReference>
<keyword evidence="3" id="KW-1185">Reference proteome</keyword>
<dbReference type="SUPFAM" id="SSF53300">
    <property type="entry name" value="vWA-like"/>
    <property type="match status" value="1"/>
</dbReference>
<dbReference type="Pfam" id="PF09967">
    <property type="entry name" value="DUF2201"/>
    <property type="match status" value="1"/>
</dbReference>
<dbReference type="Pfam" id="PF03450">
    <property type="entry name" value="CO_deh_flav_C"/>
    <property type="match status" value="1"/>
</dbReference>
<evidence type="ECO:0000313" key="3">
    <source>
        <dbReference type="Proteomes" id="UP000461880"/>
    </source>
</evidence>
<dbReference type="SMART" id="SM01092">
    <property type="entry name" value="CO_deh_flav_C"/>
    <property type="match status" value="1"/>
</dbReference>
<dbReference type="EMBL" id="VUMN01000006">
    <property type="protein sequence ID" value="MSS58036.1"/>
    <property type="molecule type" value="Genomic_DNA"/>
</dbReference>
<dbReference type="InterPro" id="IPR005107">
    <property type="entry name" value="CO_DH_flav_C"/>
</dbReference>
<name>A0A7X2NRK7_9FIRM</name>
<dbReference type="Gene3D" id="3.40.50.410">
    <property type="entry name" value="von Willebrand factor, type A domain"/>
    <property type="match status" value="1"/>
</dbReference>
<organism evidence="2 3">
    <name type="scientific">Stecheria intestinalis</name>
    <dbReference type="NCBI Taxonomy" id="2606630"/>
    <lineage>
        <taxon>Bacteria</taxon>
        <taxon>Bacillati</taxon>
        <taxon>Bacillota</taxon>
        <taxon>Erysipelotrichia</taxon>
        <taxon>Erysipelotrichales</taxon>
        <taxon>Erysipelotrichaceae</taxon>
        <taxon>Stecheria</taxon>
    </lineage>
</organism>
<gene>
    <name evidence="2" type="ORF">FYJ51_03870</name>
</gene>
<dbReference type="PANTHER" id="PTHR42659">
    <property type="entry name" value="XANTHINE DEHYDROGENASE SUBUNIT C-RELATED"/>
    <property type="match status" value="1"/>
</dbReference>
<dbReference type="AlphaFoldDB" id="A0A7X2NRK7"/>
<dbReference type="InterPro" id="IPR051312">
    <property type="entry name" value="Diverse_Substr_Oxidored"/>
</dbReference>
<dbReference type="PANTHER" id="PTHR42659:SF9">
    <property type="entry name" value="XANTHINE DEHYDROGENASE FAD-BINDING SUBUNIT XDHB-RELATED"/>
    <property type="match status" value="1"/>
</dbReference>
<sequence length="320" mass="36733">MNEFYKGFRKYDLEKSKGELISEIYIPELNPHEGSAYLKLSVRKAMDLAIIGTAAWVRMDGKKIEDCRIALGGVAVNAIRAPKAEAFLKGKELTDEVLEQAGNLKQTLKELNRETYDYREFLKKFASLGENLETNEDEFDYIYYIYGMDHYGNMPLVEPLEYKEVKKVREIVIAIDTSESVSGDLVQQFVQKTWNMLKQTDSFFSRVNIHILQCGAKVEEDVSIKSQEDLDAYLKSMMLLKGFGGTDFRPVFEKVNELIRSHAFSNFRGLIYFTDGYGTYPAMPPAYPTAFVFLDHGHEIPEVPTWAIRLVLKENEIHDL</sequence>
<protein>
    <recommendedName>
        <fullName evidence="1">CO dehydrogenase flavoprotein C-terminal domain-containing protein</fullName>
    </recommendedName>
</protein>
<dbReference type="InterPro" id="IPR018698">
    <property type="entry name" value="VWA-like_dom"/>
</dbReference>
<evidence type="ECO:0000313" key="2">
    <source>
        <dbReference type="EMBL" id="MSS58036.1"/>
    </source>
</evidence>
<accession>A0A7X2NRK7</accession>
<proteinExistence type="predicted"/>
<dbReference type="Gene3D" id="3.30.390.50">
    <property type="entry name" value="CO dehydrogenase flavoprotein, C-terminal domain"/>
    <property type="match status" value="1"/>
</dbReference>
<reference evidence="2 3" key="1">
    <citation type="submission" date="2019-08" db="EMBL/GenBank/DDBJ databases">
        <title>In-depth cultivation of the pig gut microbiome towards novel bacterial diversity and tailored functional studies.</title>
        <authorList>
            <person name="Wylensek D."/>
            <person name="Hitch T.C.A."/>
            <person name="Clavel T."/>
        </authorList>
    </citation>
    <scope>NUCLEOTIDE SEQUENCE [LARGE SCALE GENOMIC DNA]</scope>
    <source>
        <strain evidence="2 3">Oil+RF-744-GAM-WT-6</strain>
    </source>
</reference>
<dbReference type="SUPFAM" id="SSF55447">
    <property type="entry name" value="CO dehydrogenase flavoprotein C-terminal domain-like"/>
    <property type="match status" value="1"/>
</dbReference>
<evidence type="ECO:0000259" key="1">
    <source>
        <dbReference type="SMART" id="SM01092"/>
    </source>
</evidence>
<dbReference type="InterPro" id="IPR036683">
    <property type="entry name" value="CO_DH_flav_C_dom_sf"/>
</dbReference>
<feature type="domain" description="CO dehydrogenase flavoprotein C-terminal" evidence="1">
    <location>
        <begin position="35"/>
        <end position="129"/>
    </location>
</feature>
<comment type="caution">
    <text evidence="2">The sequence shown here is derived from an EMBL/GenBank/DDBJ whole genome shotgun (WGS) entry which is preliminary data.</text>
</comment>
<dbReference type="Proteomes" id="UP000461880">
    <property type="component" value="Unassembled WGS sequence"/>
</dbReference>